<feature type="region of interest" description="Disordered" evidence="1">
    <location>
        <begin position="1"/>
        <end position="359"/>
    </location>
</feature>
<comment type="caution">
    <text evidence="2">The sequence shown here is derived from an EMBL/GenBank/DDBJ whole genome shotgun (WGS) entry which is preliminary data.</text>
</comment>
<feature type="compositionally biased region" description="Basic and acidic residues" evidence="1">
    <location>
        <begin position="82"/>
        <end position="101"/>
    </location>
</feature>
<feature type="compositionally biased region" description="Basic and acidic residues" evidence="1">
    <location>
        <begin position="243"/>
        <end position="252"/>
    </location>
</feature>
<name>A0ABQ9WT79_9EUKA</name>
<dbReference type="Proteomes" id="UP001281761">
    <property type="component" value="Unassembled WGS sequence"/>
</dbReference>
<reference evidence="2 3" key="1">
    <citation type="journal article" date="2022" name="bioRxiv">
        <title>Genomics of Preaxostyla Flagellates Illuminates Evolutionary Transitions and the Path Towards Mitochondrial Loss.</title>
        <authorList>
            <person name="Novak L.V.F."/>
            <person name="Treitli S.C."/>
            <person name="Pyrih J."/>
            <person name="Halakuc P."/>
            <person name="Pipaliya S.V."/>
            <person name="Vacek V."/>
            <person name="Brzon O."/>
            <person name="Soukal P."/>
            <person name="Eme L."/>
            <person name="Dacks J.B."/>
            <person name="Karnkowska A."/>
            <person name="Elias M."/>
            <person name="Hampl V."/>
        </authorList>
    </citation>
    <scope>NUCLEOTIDE SEQUENCE [LARGE SCALE GENOMIC DNA]</scope>
    <source>
        <strain evidence="2">NAU3</strain>
        <tissue evidence="2">Gut</tissue>
    </source>
</reference>
<evidence type="ECO:0000313" key="3">
    <source>
        <dbReference type="Proteomes" id="UP001281761"/>
    </source>
</evidence>
<organism evidence="2 3">
    <name type="scientific">Blattamonas nauphoetae</name>
    <dbReference type="NCBI Taxonomy" id="2049346"/>
    <lineage>
        <taxon>Eukaryota</taxon>
        <taxon>Metamonada</taxon>
        <taxon>Preaxostyla</taxon>
        <taxon>Oxymonadida</taxon>
        <taxon>Blattamonas</taxon>
    </lineage>
</organism>
<feature type="compositionally biased region" description="Basic residues" evidence="1">
    <location>
        <begin position="124"/>
        <end position="150"/>
    </location>
</feature>
<gene>
    <name evidence="2" type="ORF">BLNAU_22394</name>
</gene>
<proteinExistence type="predicted"/>
<dbReference type="EMBL" id="JARBJD010000389">
    <property type="protein sequence ID" value="KAK2942697.1"/>
    <property type="molecule type" value="Genomic_DNA"/>
</dbReference>
<feature type="compositionally biased region" description="Low complexity" evidence="1">
    <location>
        <begin position="107"/>
        <end position="123"/>
    </location>
</feature>
<feature type="compositionally biased region" description="Low complexity" evidence="1">
    <location>
        <begin position="167"/>
        <end position="178"/>
    </location>
</feature>
<accession>A0ABQ9WT79</accession>
<evidence type="ECO:0000313" key="2">
    <source>
        <dbReference type="EMBL" id="KAK2942697.1"/>
    </source>
</evidence>
<evidence type="ECO:0000256" key="1">
    <source>
        <dbReference type="SAM" id="MobiDB-lite"/>
    </source>
</evidence>
<sequence>MSTTVRVYPEEASQNDDHAMEGFVDAEAAPSEPQNSDDSMMVAVTAEQEAAETKGKRKTSRWTDELLDEATMNALFDTSESPSDHDSDADEFKGDFAKDESDSSIPSVAEDSASDFSDSVSSAPKKRKRATSTKSKPKSAKAKATPRRAREKKDSDTKTTPKRRTTTPKSLKSTSLSSGSLQSGNLGGLHKPALGGLAKPAIGGGSLLGPKRNLVKPLIKATPLSVREDTDSVGDLNDGSVNNEKDEMRSHDEEPELTSQTQPLSPLKSQSQPLRPSSLGSRSSITSPLRTTGKLGLGQRSTTGSVGLHPSPGLGMKSGGLGGGLKKEGGSSLGMADKPAFGGPTRRIGLAKRPTPQGE</sequence>
<keyword evidence="3" id="KW-1185">Reference proteome</keyword>
<feature type="compositionally biased region" description="Low complexity" evidence="1">
    <location>
        <begin position="259"/>
        <end position="289"/>
    </location>
</feature>
<protein>
    <submittedName>
        <fullName evidence="2">Uncharacterized protein</fullName>
    </submittedName>
</protein>